<dbReference type="SUPFAM" id="SSF55811">
    <property type="entry name" value="Nudix"/>
    <property type="match status" value="1"/>
</dbReference>
<name>A0A964T1M3_9HYPH</name>
<evidence type="ECO:0000256" key="3">
    <source>
        <dbReference type="RuleBase" id="RU003476"/>
    </source>
</evidence>
<protein>
    <submittedName>
        <fullName evidence="5">NUDIX domain-containing protein</fullName>
    </submittedName>
</protein>
<dbReference type="Gene3D" id="3.90.79.10">
    <property type="entry name" value="Nucleoside Triphosphate Pyrophosphohydrolase"/>
    <property type="match status" value="1"/>
</dbReference>
<gene>
    <name evidence="5" type="ORF">E4O86_03185</name>
</gene>
<proteinExistence type="inferred from homology"/>
<feature type="domain" description="Nudix hydrolase" evidence="4">
    <location>
        <begin position="1"/>
        <end position="126"/>
    </location>
</feature>
<dbReference type="Proteomes" id="UP000773614">
    <property type="component" value="Unassembled WGS sequence"/>
</dbReference>
<evidence type="ECO:0000313" key="6">
    <source>
        <dbReference type="Proteomes" id="UP000773614"/>
    </source>
</evidence>
<comment type="caution">
    <text evidence="5">The sequence shown here is derived from an EMBL/GenBank/DDBJ whole genome shotgun (WGS) entry which is preliminary data.</text>
</comment>
<dbReference type="InterPro" id="IPR000086">
    <property type="entry name" value="NUDIX_hydrolase_dom"/>
</dbReference>
<sequence length="133" mass="14553">MTLGVRAMLLKDGEVLLVRHTYLPGWYLPGGGVERGETCVAALEREIGEEAGAVLSGPAELFGLYRNPRVDRRDHVALYVCRQWEQALPLAVPNREIAACARFALDRLPDDATAATRARIAEVIAGAPQSLDW</sequence>
<organism evidence="5 6">
    <name type="scientific">Propylenella binzhouense</name>
    <dbReference type="NCBI Taxonomy" id="2555902"/>
    <lineage>
        <taxon>Bacteria</taxon>
        <taxon>Pseudomonadati</taxon>
        <taxon>Pseudomonadota</taxon>
        <taxon>Alphaproteobacteria</taxon>
        <taxon>Hyphomicrobiales</taxon>
        <taxon>Propylenellaceae</taxon>
        <taxon>Propylenella</taxon>
    </lineage>
</organism>
<evidence type="ECO:0000256" key="1">
    <source>
        <dbReference type="ARBA" id="ARBA00001946"/>
    </source>
</evidence>
<dbReference type="OrthoDB" id="9800065at2"/>
<accession>A0A964T1M3</accession>
<comment type="cofactor">
    <cofactor evidence="1">
        <name>Mg(2+)</name>
        <dbReference type="ChEBI" id="CHEBI:18420"/>
    </cofactor>
</comment>
<dbReference type="InterPro" id="IPR015797">
    <property type="entry name" value="NUDIX_hydrolase-like_dom_sf"/>
</dbReference>
<dbReference type="PROSITE" id="PS51462">
    <property type="entry name" value="NUDIX"/>
    <property type="match status" value="1"/>
</dbReference>
<evidence type="ECO:0000256" key="2">
    <source>
        <dbReference type="ARBA" id="ARBA00022801"/>
    </source>
</evidence>
<dbReference type="EMBL" id="SPKJ01000005">
    <property type="protein sequence ID" value="MYZ46723.1"/>
    <property type="molecule type" value="Genomic_DNA"/>
</dbReference>
<dbReference type="PROSITE" id="PS00893">
    <property type="entry name" value="NUDIX_BOX"/>
    <property type="match status" value="1"/>
</dbReference>
<keyword evidence="2 3" id="KW-0378">Hydrolase</keyword>
<dbReference type="PANTHER" id="PTHR43046">
    <property type="entry name" value="GDP-MANNOSE MANNOSYL HYDROLASE"/>
    <property type="match status" value="1"/>
</dbReference>
<dbReference type="AlphaFoldDB" id="A0A964T1M3"/>
<dbReference type="GO" id="GO:0016787">
    <property type="term" value="F:hydrolase activity"/>
    <property type="evidence" value="ECO:0007669"/>
    <property type="project" value="UniProtKB-KW"/>
</dbReference>
<dbReference type="Pfam" id="PF00293">
    <property type="entry name" value="NUDIX"/>
    <property type="match status" value="1"/>
</dbReference>
<reference evidence="5" key="1">
    <citation type="submission" date="2019-03" db="EMBL/GenBank/DDBJ databases">
        <title>Afifella sp. nov., isolated from activated sludge.</title>
        <authorList>
            <person name="Li Q."/>
            <person name="Liu Y."/>
        </authorList>
    </citation>
    <scope>NUCLEOTIDE SEQUENCE</scope>
    <source>
        <strain evidence="5">L72</strain>
    </source>
</reference>
<evidence type="ECO:0000259" key="4">
    <source>
        <dbReference type="PROSITE" id="PS51462"/>
    </source>
</evidence>
<dbReference type="InterPro" id="IPR020084">
    <property type="entry name" value="NUDIX_hydrolase_CS"/>
</dbReference>
<keyword evidence="6" id="KW-1185">Reference proteome</keyword>
<dbReference type="InterPro" id="IPR020476">
    <property type="entry name" value="Nudix_hydrolase"/>
</dbReference>
<comment type="similarity">
    <text evidence="3">Belongs to the Nudix hydrolase family.</text>
</comment>
<dbReference type="PANTHER" id="PTHR43046:SF14">
    <property type="entry name" value="MUTT_NUDIX FAMILY PROTEIN"/>
    <property type="match status" value="1"/>
</dbReference>
<evidence type="ECO:0000313" key="5">
    <source>
        <dbReference type="EMBL" id="MYZ46723.1"/>
    </source>
</evidence>
<dbReference type="PRINTS" id="PR00502">
    <property type="entry name" value="NUDIXFAMILY"/>
</dbReference>